<evidence type="ECO:0000313" key="1">
    <source>
        <dbReference type="EMBL" id="KAK8555358.1"/>
    </source>
</evidence>
<gene>
    <name evidence="1" type="ORF">V6N12_009506</name>
</gene>
<organism evidence="1 2">
    <name type="scientific">Hibiscus sabdariffa</name>
    <name type="common">roselle</name>
    <dbReference type="NCBI Taxonomy" id="183260"/>
    <lineage>
        <taxon>Eukaryota</taxon>
        <taxon>Viridiplantae</taxon>
        <taxon>Streptophyta</taxon>
        <taxon>Embryophyta</taxon>
        <taxon>Tracheophyta</taxon>
        <taxon>Spermatophyta</taxon>
        <taxon>Magnoliopsida</taxon>
        <taxon>eudicotyledons</taxon>
        <taxon>Gunneridae</taxon>
        <taxon>Pentapetalae</taxon>
        <taxon>rosids</taxon>
        <taxon>malvids</taxon>
        <taxon>Malvales</taxon>
        <taxon>Malvaceae</taxon>
        <taxon>Malvoideae</taxon>
        <taxon>Hibiscus</taxon>
    </lineage>
</organism>
<keyword evidence="2" id="KW-1185">Reference proteome</keyword>
<reference evidence="1 2" key="1">
    <citation type="journal article" date="2024" name="G3 (Bethesda)">
        <title>Genome assembly of Hibiscus sabdariffa L. provides insights into metabolisms of medicinal natural products.</title>
        <authorList>
            <person name="Kim T."/>
        </authorList>
    </citation>
    <scope>NUCLEOTIDE SEQUENCE [LARGE SCALE GENOMIC DNA]</scope>
    <source>
        <strain evidence="1">TK-2024</strain>
        <tissue evidence="1">Old leaves</tissue>
    </source>
</reference>
<protein>
    <submittedName>
        <fullName evidence="1">Uncharacterized protein</fullName>
    </submittedName>
</protein>
<sequence>MNNKASNGFSLELSSLLMGRRLRFWVFGLELHQYSSHLLQSTAASLCFILLMCSLACLGDAWAGGSATVGGFGVGSGEWSSRMILAAGAFRFLTLEDSATSTGGACGAAGTGGAGGGSYGVF</sequence>
<dbReference type="Proteomes" id="UP001472677">
    <property type="component" value="Unassembled WGS sequence"/>
</dbReference>
<accession>A0ABR2E9B8</accession>
<dbReference type="EMBL" id="JBBPBM010000018">
    <property type="protein sequence ID" value="KAK8555358.1"/>
    <property type="molecule type" value="Genomic_DNA"/>
</dbReference>
<name>A0ABR2E9B8_9ROSI</name>
<evidence type="ECO:0000313" key="2">
    <source>
        <dbReference type="Proteomes" id="UP001472677"/>
    </source>
</evidence>
<proteinExistence type="predicted"/>
<comment type="caution">
    <text evidence="1">The sequence shown here is derived from an EMBL/GenBank/DDBJ whole genome shotgun (WGS) entry which is preliminary data.</text>
</comment>